<keyword evidence="2" id="KW-0805">Transcription regulation</keyword>
<dbReference type="Proteomes" id="UP001174867">
    <property type="component" value="Unassembled WGS sequence"/>
</dbReference>
<proteinExistence type="inferred from homology"/>
<evidence type="ECO:0000256" key="2">
    <source>
        <dbReference type="ARBA" id="ARBA00023015"/>
    </source>
</evidence>
<dbReference type="RefSeq" id="WP_301697314.1">
    <property type="nucleotide sequence ID" value="NZ_JAUJYW010000002.1"/>
</dbReference>
<evidence type="ECO:0000259" key="5">
    <source>
        <dbReference type="PROSITE" id="PS50931"/>
    </source>
</evidence>
<feature type="domain" description="HTH lysR-type" evidence="5">
    <location>
        <begin position="12"/>
        <end position="67"/>
    </location>
</feature>
<dbReference type="Pfam" id="PF03466">
    <property type="entry name" value="LysR_substrate"/>
    <property type="match status" value="1"/>
</dbReference>
<dbReference type="EMBL" id="JAUJYW010000002">
    <property type="protein sequence ID" value="MDN8598857.1"/>
    <property type="molecule type" value="Genomic_DNA"/>
</dbReference>
<comment type="similarity">
    <text evidence="1">Belongs to the LysR transcriptional regulatory family.</text>
</comment>
<dbReference type="PRINTS" id="PR00039">
    <property type="entry name" value="HTHLYSR"/>
</dbReference>
<accession>A0ABT8PR86</accession>
<dbReference type="PANTHER" id="PTHR30427:SF1">
    <property type="entry name" value="TRANSCRIPTIONAL ACTIVATOR PROTEIN LYSR"/>
    <property type="match status" value="1"/>
</dbReference>
<reference evidence="6 7" key="1">
    <citation type="submission" date="2023-07" db="EMBL/GenBank/DDBJ databases">
        <title>Citrobacter selenititolerans sp. nov., isolated from seleniferous soil.</title>
        <authorList>
            <person name="Zhang S."/>
            <person name="Li K."/>
            <person name="Peng J."/>
            <person name="Wang H."/>
            <person name="Sun J."/>
            <person name="Guo Y."/>
        </authorList>
    </citation>
    <scope>NUCLEOTIDE SEQUENCE [LARGE SCALE GENOMIC DNA]</scope>
    <source>
        <strain evidence="6 7">S2-9</strain>
    </source>
</reference>
<evidence type="ECO:0000313" key="6">
    <source>
        <dbReference type="EMBL" id="MDN8598857.1"/>
    </source>
</evidence>
<evidence type="ECO:0000313" key="7">
    <source>
        <dbReference type="Proteomes" id="UP001174867"/>
    </source>
</evidence>
<name>A0ABT8PR86_9ENTR</name>
<evidence type="ECO:0000256" key="3">
    <source>
        <dbReference type="ARBA" id="ARBA00023125"/>
    </source>
</evidence>
<gene>
    <name evidence="6" type="ORF">Q0A17_05430</name>
</gene>
<evidence type="ECO:0000256" key="1">
    <source>
        <dbReference type="ARBA" id="ARBA00009437"/>
    </source>
</evidence>
<dbReference type="Gene3D" id="3.40.190.290">
    <property type="match status" value="1"/>
</dbReference>
<organism evidence="6 7">
    <name type="scientific">Citrobacter enshiensis</name>
    <dbReference type="NCBI Taxonomy" id="2971264"/>
    <lineage>
        <taxon>Bacteria</taxon>
        <taxon>Pseudomonadati</taxon>
        <taxon>Pseudomonadota</taxon>
        <taxon>Gammaproteobacteria</taxon>
        <taxon>Enterobacterales</taxon>
        <taxon>Enterobacteriaceae</taxon>
        <taxon>Citrobacter</taxon>
    </lineage>
</organism>
<keyword evidence="7" id="KW-1185">Reference proteome</keyword>
<keyword evidence="3" id="KW-0238">DNA-binding</keyword>
<dbReference type="SUPFAM" id="SSF53850">
    <property type="entry name" value="Periplasmic binding protein-like II"/>
    <property type="match status" value="1"/>
</dbReference>
<dbReference type="InterPro" id="IPR005119">
    <property type="entry name" value="LysR_subst-bd"/>
</dbReference>
<dbReference type="Pfam" id="PF00126">
    <property type="entry name" value="HTH_1"/>
    <property type="match status" value="1"/>
</dbReference>
<dbReference type="CDD" id="cd05466">
    <property type="entry name" value="PBP2_LTTR_substrate"/>
    <property type="match status" value="1"/>
</dbReference>
<dbReference type="PANTHER" id="PTHR30427">
    <property type="entry name" value="TRANSCRIPTIONAL ACTIVATOR PROTEIN LYSR"/>
    <property type="match status" value="1"/>
</dbReference>
<evidence type="ECO:0000256" key="4">
    <source>
        <dbReference type="ARBA" id="ARBA00023163"/>
    </source>
</evidence>
<sequence length="304" mass="34571">MKKNLSVRWASFRDFEIIKALVEKGSATQAAEYLSISQPAVSKAIASIEEKSGKVLFIREKGRFIPTKEALFFYEEILNIFSSLQRMDENDWTHHAAETIRVITTPTIAYSFLAPLTARYIKEKNGVKVNFSVVNSVDLLNELREGHADIALGNADINNRVSELSAHPVIKAQIVCLMHKNNELAKKDRLALTDFNYRNLIMYTPRNILSTKIKRAFSEVNVEPNVVAEVSDSLIAMSFVNENLGLCLAPDFPMRGHIPEHVLVKNIDINIYDEMIFFTLKNGANPYHMDYIEYMINHAKEFSL</sequence>
<dbReference type="InterPro" id="IPR000847">
    <property type="entry name" value="LysR_HTH_N"/>
</dbReference>
<dbReference type="PROSITE" id="PS50931">
    <property type="entry name" value="HTH_LYSR"/>
    <property type="match status" value="1"/>
</dbReference>
<dbReference type="InterPro" id="IPR036388">
    <property type="entry name" value="WH-like_DNA-bd_sf"/>
</dbReference>
<dbReference type="Gene3D" id="1.10.10.10">
    <property type="entry name" value="Winged helix-like DNA-binding domain superfamily/Winged helix DNA-binding domain"/>
    <property type="match status" value="1"/>
</dbReference>
<dbReference type="SUPFAM" id="SSF46785">
    <property type="entry name" value="Winged helix' DNA-binding domain"/>
    <property type="match status" value="1"/>
</dbReference>
<protein>
    <submittedName>
        <fullName evidence="6">LysR family transcriptional regulator</fullName>
    </submittedName>
</protein>
<dbReference type="InterPro" id="IPR036390">
    <property type="entry name" value="WH_DNA-bd_sf"/>
</dbReference>
<comment type="caution">
    <text evidence="6">The sequence shown here is derived from an EMBL/GenBank/DDBJ whole genome shotgun (WGS) entry which is preliminary data.</text>
</comment>
<keyword evidence="4" id="KW-0804">Transcription</keyword>